<gene>
    <name evidence="2" type="ORF">V5O48_013329</name>
</gene>
<organism evidence="2 3">
    <name type="scientific">Marasmius crinis-equi</name>
    <dbReference type="NCBI Taxonomy" id="585013"/>
    <lineage>
        <taxon>Eukaryota</taxon>
        <taxon>Fungi</taxon>
        <taxon>Dikarya</taxon>
        <taxon>Basidiomycota</taxon>
        <taxon>Agaricomycotina</taxon>
        <taxon>Agaricomycetes</taxon>
        <taxon>Agaricomycetidae</taxon>
        <taxon>Agaricales</taxon>
        <taxon>Marasmiineae</taxon>
        <taxon>Marasmiaceae</taxon>
        <taxon>Marasmius</taxon>
    </lineage>
</organism>
<name>A0ABR3F0I0_9AGAR</name>
<accession>A0ABR3F0I0</accession>
<feature type="compositionally biased region" description="Basic and acidic residues" evidence="1">
    <location>
        <begin position="95"/>
        <end position="104"/>
    </location>
</feature>
<feature type="compositionally biased region" description="Basic and acidic residues" evidence="1">
    <location>
        <begin position="181"/>
        <end position="193"/>
    </location>
</feature>
<sequence length="226" mass="24713">MKNGASGYASSFTTVDDNYEEDDHKSVERRSPREDNGAGSAGEGYGQVFWGRVATAASSLTVSVSKAWATNITTYAGEETPPGQESRLTRAMKAYHIEKARDPTDLPPWLFDEHERRPRRANPKEREIEDTAPRQRETKQTSAPRSAPPRGLRDVYDAVSTTVPIHQSGQTSTSSRGAVKGTDRLRAMREGKRGPVTGSSEEVERPRAAPQPRVGLPGGPGRARRA</sequence>
<evidence type="ECO:0000313" key="2">
    <source>
        <dbReference type="EMBL" id="KAL0568655.1"/>
    </source>
</evidence>
<dbReference type="EMBL" id="JBAHYK010001286">
    <property type="protein sequence ID" value="KAL0568655.1"/>
    <property type="molecule type" value="Genomic_DNA"/>
</dbReference>
<feature type="region of interest" description="Disordered" evidence="1">
    <location>
        <begin position="1"/>
        <end position="45"/>
    </location>
</feature>
<dbReference type="Proteomes" id="UP001465976">
    <property type="component" value="Unassembled WGS sequence"/>
</dbReference>
<feature type="compositionally biased region" description="Basic and acidic residues" evidence="1">
    <location>
        <begin position="22"/>
        <end position="36"/>
    </location>
</feature>
<proteinExistence type="predicted"/>
<feature type="compositionally biased region" description="Basic and acidic residues" evidence="1">
    <location>
        <begin position="111"/>
        <end position="139"/>
    </location>
</feature>
<reference evidence="2 3" key="1">
    <citation type="submission" date="2024-02" db="EMBL/GenBank/DDBJ databases">
        <title>A draft genome for the cacao thread blight pathogen Marasmius crinis-equi.</title>
        <authorList>
            <person name="Cohen S.P."/>
            <person name="Baruah I.K."/>
            <person name="Amoako-Attah I."/>
            <person name="Bukari Y."/>
            <person name="Meinhardt L.W."/>
            <person name="Bailey B.A."/>
        </authorList>
    </citation>
    <scope>NUCLEOTIDE SEQUENCE [LARGE SCALE GENOMIC DNA]</scope>
    <source>
        <strain evidence="2 3">GH-76</strain>
    </source>
</reference>
<feature type="region of interest" description="Disordered" evidence="1">
    <location>
        <begin position="74"/>
        <end position="226"/>
    </location>
</feature>
<feature type="compositionally biased region" description="Gly residues" evidence="1">
    <location>
        <begin position="216"/>
        <end position="226"/>
    </location>
</feature>
<protein>
    <recommendedName>
        <fullName evidence="4">Mso1 N-terminal domain-containing protein</fullName>
    </recommendedName>
</protein>
<feature type="compositionally biased region" description="Polar residues" evidence="1">
    <location>
        <begin position="159"/>
        <end position="176"/>
    </location>
</feature>
<comment type="caution">
    <text evidence="2">The sequence shown here is derived from an EMBL/GenBank/DDBJ whole genome shotgun (WGS) entry which is preliminary data.</text>
</comment>
<evidence type="ECO:0008006" key="4">
    <source>
        <dbReference type="Google" id="ProtNLM"/>
    </source>
</evidence>
<keyword evidence="3" id="KW-1185">Reference proteome</keyword>
<evidence type="ECO:0000256" key="1">
    <source>
        <dbReference type="SAM" id="MobiDB-lite"/>
    </source>
</evidence>
<evidence type="ECO:0000313" key="3">
    <source>
        <dbReference type="Proteomes" id="UP001465976"/>
    </source>
</evidence>